<evidence type="ECO:0000313" key="4">
    <source>
        <dbReference type="Proteomes" id="UP001195483"/>
    </source>
</evidence>
<keyword evidence="4" id="KW-1185">Reference proteome</keyword>
<feature type="region of interest" description="Disordered" evidence="1">
    <location>
        <begin position="49"/>
        <end position="202"/>
    </location>
</feature>
<evidence type="ECO:0000256" key="2">
    <source>
        <dbReference type="SAM" id="SignalP"/>
    </source>
</evidence>
<reference evidence="3" key="3">
    <citation type="submission" date="2023-05" db="EMBL/GenBank/DDBJ databases">
        <authorList>
            <person name="Smith C.H."/>
        </authorList>
    </citation>
    <scope>NUCLEOTIDE SEQUENCE</scope>
    <source>
        <strain evidence="3">CHS0354</strain>
        <tissue evidence="3">Mantle</tissue>
    </source>
</reference>
<organism evidence="3 4">
    <name type="scientific">Potamilus streckersoni</name>
    <dbReference type="NCBI Taxonomy" id="2493646"/>
    <lineage>
        <taxon>Eukaryota</taxon>
        <taxon>Metazoa</taxon>
        <taxon>Spiralia</taxon>
        <taxon>Lophotrochozoa</taxon>
        <taxon>Mollusca</taxon>
        <taxon>Bivalvia</taxon>
        <taxon>Autobranchia</taxon>
        <taxon>Heteroconchia</taxon>
        <taxon>Palaeoheterodonta</taxon>
        <taxon>Unionida</taxon>
        <taxon>Unionoidea</taxon>
        <taxon>Unionidae</taxon>
        <taxon>Ambleminae</taxon>
        <taxon>Lampsilini</taxon>
        <taxon>Potamilus</taxon>
    </lineage>
</organism>
<protein>
    <submittedName>
        <fullName evidence="3">Uncharacterized protein</fullName>
    </submittedName>
</protein>
<comment type="caution">
    <text evidence="3">The sequence shown here is derived from an EMBL/GenBank/DDBJ whole genome shotgun (WGS) entry which is preliminary data.</text>
</comment>
<reference evidence="3" key="2">
    <citation type="journal article" date="2021" name="Genome Biol. Evol.">
        <title>Developing a high-quality reference genome for a parasitic bivalve with doubly uniparental inheritance (Bivalvia: Unionida).</title>
        <authorList>
            <person name="Smith C.H."/>
        </authorList>
    </citation>
    <scope>NUCLEOTIDE SEQUENCE</scope>
    <source>
        <strain evidence="3">CHS0354</strain>
        <tissue evidence="3">Mantle</tissue>
    </source>
</reference>
<keyword evidence="2" id="KW-0732">Signal</keyword>
<dbReference type="Proteomes" id="UP001195483">
    <property type="component" value="Unassembled WGS sequence"/>
</dbReference>
<evidence type="ECO:0000313" key="3">
    <source>
        <dbReference type="EMBL" id="KAK3589899.1"/>
    </source>
</evidence>
<evidence type="ECO:0000256" key="1">
    <source>
        <dbReference type="SAM" id="MobiDB-lite"/>
    </source>
</evidence>
<feature type="signal peptide" evidence="2">
    <location>
        <begin position="1"/>
        <end position="17"/>
    </location>
</feature>
<dbReference type="AlphaFoldDB" id="A0AAE0SDH2"/>
<dbReference type="EMBL" id="JAEAOA010002053">
    <property type="protein sequence ID" value="KAK3589899.1"/>
    <property type="molecule type" value="Genomic_DNA"/>
</dbReference>
<feature type="chain" id="PRO_5042190582" evidence="2">
    <location>
        <begin position="18"/>
        <end position="202"/>
    </location>
</feature>
<reference evidence="3" key="1">
    <citation type="journal article" date="2021" name="Genome Biol. Evol.">
        <title>A High-Quality Reference Genome for a Parasitic Bivalve with Doubly Uniparental Inheritance (Bivalvia: Unionida).</title>
        <authorList>
            <person name="Smith C.H."/>
        </authorList>
    </citation>
    <scope>NUCLEOTIDE SEQUENCE</scope>
    <source>
        <strain evidence="3">CHS0354</strain>
    </source>
</reference>
<accession>A0AAE0SDH2</accession>
<proteinExistence type="predicted"/>
<sequence>MYAAVLCFASLLAKVIARGSVIDNDVSKTLEVKTGDVVWRAGDRSGTAEISTNGDARATLDGNGSSGSVSWSSGGKSGDVKWRESGDGSATWTVLSEPGKLTGSVKNKKSSKIDSSGLKTGDKAGGVSWGGGSHSGSAKWQGDGSGSVTWGGKGSGSGQWSKDGGFVQWNGGFVRWGKDGAGKSWWGTSRGGSSETPGFAKW</sequence>
<gene>
    <name evidence="3" type="ORF">CHS0354_034911</name>
</gene>
<name>A0AAE0SDH2_9BIVA</name>
<feature type="compositionally biased region" description="Gly residues" evidence="1">
    <location>
        <begin position="143"/>
        <end position="157"/>
    </location>
</feature>
<feature type="compositionally biased region" description="Gly residues" evidence="1">
    <location>
        <begin position="123"/>
        <end position="134"/>
    </location>
</feature>
<feature type="compositionally biased region" description="Low complexity" evidence="1">
    <location>
        <begin position="61"/>
        <end position="74"/>
    </location>
</feature>